<organism evidence="1 2">
    <name type="scientific">Racocetra fulgida</name>
    <dbReference type="NCBI Taxonomy" id="60492"/>
    <lineage>
        <taxon>Eukaryota</taxon>
        <taxon>Fungi</taxon>
        <taxon>Fungi incertae sedis</taxon>
        <taxon>Mucoromycota</taxon>
        <taxon>Glomeromycotina</taxon>
        <taxon>Glomeromycetes</taxon>
        <taxon>Diversisporales</taxon>
        <taxon>Gigasporaceae</taxon>
        <taxon>Racocetra</taxon>
    </lineage>
</organism>
<reference evidence="1" key="1">
    <citation type="submission" date="2021-06" db="EMBL/GenBank/DDBJ databases">
        <authorList>
            <person name="Kallberg Y."/>
            <person name="Tangrot J."/>
            <person name="Rosling A."/>
        </authorList>
    </citation>
    <scope>NUCLEOTIDE SEQUENCE</scope>
    <source>
        <strain evidence="1">IN212</strain>
    </source>
</reference>
<gene>
    <name evidence="1" type="ORF">RFULGI_LOCUS12805</name>
</gene>
<accession>A0A9N9ILW7</accession>
<comment type="caution">
    <text evidence="1">The sequence shown here is derived from an EMBL/GenBank/DDBJ whole genome shotgun (WGS) entry which is preliminary data.</text>
</comment>
<dbReference type="EMBL" id="CAJVPZ010031822">
    <property type="protein sequence ID" value="CAG8740261.1"/>
    <property type="molecule type" value="Genomic_DNA"/>
</dbReference>
<sequence>IMLKPILLLDITLDSELKIFKSTKNSLIQLAKLMKSDGSEILDQ</sequence>
<evidence type="ECO:0000313" key="1">
    <source>
        <dbReference type="EMBL" id="CAG8740261.1"/>
    </source>
</evidence>
<evidence type="ECO:0000313" key="2">
    <source>
        <dbReference type="Proteomes" id="UP000789396"/>
    </source>
</evidence>
<dbReference type="Proteomes" id="UP000789396">
    <property type="component" value="Unassembled WGS sequence"/>
</dbReference>
<feature type="non-terminal residue" evidence="1">
    <location>
        <position position="1"/>
    </location>
</feature>
<feature type="non-terminal residue" evidence="1">
    <location>
        <position position="44"/>
    </location>
</feature>
<keyword evidence="2" id="KW-1185">Reference proteome</keyword>
<name>A0A9N9ILW7_9GLOM</name>
<protein>
    <submittedName>
        <fullName evidence="1">16977_t:CDS:1</fullName>
    </submittedName>
</protein>
<dbReference type="AlphaFoldDB" id="A0A9N9ILW7"/>
<proteinExistence type="predicted"/>